<proteinExistence type="inferred from homology"/>
<comment type="subcellular location">
    <subcellularLocation>
        <location evidence="1 19">Cytoplasm</location>
    </subcellularLocation>
</comment>
<evidence type="ECO:0000256" key="8">
    <source>
        <dbReference type="ARBA" id="ARBA00022884"/>
    </source>
</evidence>
<evidence type="ECO:0000256" key="12">
    <source>
        <dbReference type="ARBA" id="ARBA00058382"/>
    </source>
</evidence>
<comment type="similarity">
    <text evidence="13 19">Belongs to the ThiI family.</text>
</comment>
<dbReference type="Proteomes" id="UP000075737">
    <property type="component" value="Unassembled WGS sequence"/>
</dbReference>
<evidence type="ECO:0000256" key="10">
    <source>
        <dbReference type="ARBA" id="ARBA00050570"/>
    </source>
</evidence>
<dbReference type="Pfam" id="PF02568">
    <property type="entry name" value="ThiI"/>
    <property type="match status" value="1"/>
</dbReference>
<dbReference type="InterPro" id="IPR003720">
    <property type="entry name" value="tRNA_STrfase"/>
</dbReference>
<protein>
    <recommendedName>
        <fullName evidence="15 19">Probable tRNA sulfurtransferase</fullName>
        <ecNumber evidence="14 19">2.8.1.4</ecNumber>
    </recommendedName>
    <alternativeName>
        <fullName evidence="16 19">Sulfur carrier protein ThiS sulfurtransferase</fullName>
    </alternativeName>
    <alternativeName>
        <fullName evidence="17 19">Thiamine biosynthesis protein ThiI</fullName>
    </alternativeName>
    <alternativeName>
        <fullName evidence="18 19">tRNA 4-thiouridine synthase</fullName>
    </alternativeName>
</protein>
<evidence type="ECO:0000256" key="2">
    <source>
        <dbReference type="ARBA" id="ARBA00004948"/>
    </source>
</evidence>
<dbReference type="PANTHER" id="PTHR43209:SF1">
    <property type="entry name" value="TRNA SULFURTRANSFERASE"/>
    <property type="match status" value="1"/>
</dbReference>
<evidence type="ECO:0000259" key="20">
    <source>
        <dbReference type="PROSITE" id="PS51165"/>
    </source>
</evidence>
<dbReference type="PROSITE" id="PS51165">
    <property type="entry name" value="THUMP"/>
    <property type="match status" value="1"/>
</dbReference>
<feature type="binding site" evidence="19">
    <location>
        <position position="293"/>
    </location>
    <ligand>
        <name>ATP</name>
        <dbReference type="ChEBI" id="CHEBI:30616"/>
    </ligand>
</feature>
<dbReference type="GO" id="GO:0009228">
    <property type="term" value="P:thiamine biosynthetic process"/>
    <property type="evidence" value="ECO:0007669"/>
    <property type="project" value="UniProtKB-KW"/>
</dbReference>
<evidence type="ECO:0000256" key="11">
    <source>
        <dbReference type="ARBA" id="ARBA00052330"/>
    </source>
</evidence>
<keyword evidence="3 19" id="KW-0963">Cytoplasm</keyword>
<dbReference type="AlphaFoldDB" id="A0A162N437"/>
<feature type="binding site" evidence="19">
    <location>
        <begin position="205"/>
        <end position="206"/>
    </location>
    <ligand>
        <name>ATP</name>
        <dbReference type="ChEBI" id="CHEBI:30616"/>
    </ligand>
</feature>
<sequence>MENTFLISFGELGLKGENRPYFERILLQNIKEALKNFGKVDVKRTHGRIYVNAVGERDAIINKLKKVFGIVSISPAKCCSLDIEEIEKAAVEAIKELDYKGKSFKVETRRPNKSFPIKSPEISKMVGGYVLRNTEGLRVDVHNPDIEVDVEIRERAFVYCKREKGPGGLPLGSNGRAVLLLSGGIDSPVAGYMVMKRGVRIFPVYFHSFPFTSDRAKEKVIDLCRVMAEYSGKVRLFVVNFTEILKEIAEKGKEEYLTILMRRMMVRIAQGIAQNLGAKALITGESIGQVASQTMESILCTNEVAGIPILRPLIGFDKQEIIEIAKNIGTYEISIRPYEDCCTVFVPEHPVTRPKLDSVKKVEAIFNIDEMTKKGIKDVEIIEISQ</sequence>
<dbReference type="SMART" id="SM00981">
    <property type="entry name" value="THUMP"/>
    <property type="match status" value="1"/>
</dbReference>
<dbReference type="RefSeq" id="WP_068747257.1">
    <property type="nucleotide sequence ID" value="NZ_LOHZ01000014.1"/>
</dbReference>
<comment type="function">
    <text evidence="12 19">Catalyzes the ATP-dependent transfer of a sulfur to tRNA to produce 4-thiouridine in position 8 of tRNAs, which functions as a near-UV photosensor. Also catalyzes the transfer of sulfur to the sulfur carrier protein ThiS, forming ThiS-thiocarboxylate. This is a step in the synthesis of thiazole, in the thiamine biosynthesis pathway. The sulfur is donated as persulfide by IscS.</text>
</comment>
<evidence type="ECO:0000256" key="4">
    <source>
        <dbReference type="ARBA" id="ARBA00022555"/>
    </source>
</evidence>
<evidence type="ECO:0000313" key="22">
    <source>
        <dbReference type="Proteomes" id="UP000075737"/>
    </source>
</evidence>
<dbReference type="EMBL" id="LOHZ01000014">
    <property type="protein sequence ID" value="KYO69182.1"/>
    <property type="molecule type" value="Genomic_DNA"/>
</dbReference>
<dbReference type="CDD" id="cd11716">
    <property type="entry name" value="THUMP_ThiI"/>
    <property type="match status" value="1"/>
</dbReference>
<evidence type="ECO:0000313" key="21">
    <source>
        <dbReference type="EMBL" id="KYO69182.1"/>
    </source>
</evidence>
<dbReference type="InterPro" id="IPR014729">
    <property type="entry name" value="Rossmann-like_a/b/a_fold"/>
</dbReference>
<dbReference type="InterPro" id="IPR049962">
    <property type="entry name" value="THUMP_ThiI"/>
</dbReference>
<accession>A0A162N437</accession>
<reference evidence="21 22" key="1">
    <citation type="submission" date="2015-12" db="EMBL/GenBank/DDBJ databases">
        <title>Draft genome of Thermovenabulum gondwanense isolated from a red thermophilic microbial mat colonisisng an outflow channel of a bore well.</title>
        <authorList>
            <person name="Patel B.K."/>
        </authorList>
    </citation>
    <scope>NUCLEOTIDE SEQUENCE [LARGE SCALE GENOMIC DNA]</scope>
    <source>
        <strain evidence="21 22">R270</strain>
    </source>
</reference>
<dbReference type="GO" id="GO:0052837">
    <property type="term" value="P:thiazole biosynthetic process"/>
    <property type="evidence" value="ECO:0007669"/>
    <property type="project" value="TreeGrafter"/>
</dbReference>
<feature type="binding site" evidence="19">
    <location>
        <position position="284"/>
    </location>
    <ligand>
        <name>ATP</name>
        <dbReference type="ChEBI" id="CHEBI:30616"/>
    </ligand>
</feature>
<evidence type="ECO:0000256" key="19">
    <source>
        <dbReference type="HAMAP-Rule" id="MF_00021"/>
    </source>
</evidence>
<dbReference type="PATRIC" id="fig|520767.4.peg.57"/>
<evidence type="ECO:0000256" key="5">
    <source>
        <dbReference type="ARBA" id="ARBA00022679"/>
    </source>
</evidence>
<evidence type="ECO:0000256" key="7">
    <source>
        <dbReference type="ARBA" id="ARBA00022840"/>
    </source>
</evidence>
<dbReference type="InterPro" id="IPR050102">
    <property type="entry name" value="tRNA_sulfurtransferase_ThiI"/>
</dbReference>
<dbReference type="GO" id="GO:0005524">
    <property type="term" value="F:ATP binding"/>
    <property type="evidence" value="ECO:0007669"/>
    <property type="project" value="UniProtKB-UniRule"/>
</dbReference>
<keyword evidence="5 19" id="KW-0808">Transferase</keyword>
<dbReference type="GO" id="GO:0002937">
    <property type="term" value="P:tRNA 4-thiouridine biosynthesis"/>
    <property type="evidence" value="ECO:0007669"/>
    <property type="project" value="TreeGrafter"/>
</dbReference>
<dbReference type="SUPFAM" id="SSF52402">
    <property type="entry name" value="Adenine nucleotide alpha hydrolases-like"/>
    <property type="match status" value="1"/>
</dbReference>
<dbReference type="InterPro" id="IPR049961">
    <property type="entry name" value="ThiI_N"/>
</dbReference>
<evidence type="ECO:0000256" key="6">
    <source>
        <dbReference type="ARBA" id="ARBA00022741"/>
    </source>
</evidence>
<dbReference type="GO" id="GO:0009229">
    <property type="term" value="P:thiamine diphosphate biosynthetic process"/>
    <property type="evidence" value="ECO:0007669"/>
    <property type="project" value="UniProtKB-UniRule"/>
</dbReference>
<dbReference type="PANTHER" id="PTHR43209">
    <property type="entry name" value="TRNA SULFURTRANSFERASE"/>
    <property type="match status" value="1"/>
</dbReference>
<comment type="catalytic activity">
    <reaction evidence="10 19">
        <text>[ThiI sulfur-carrier protein]-S-sulfanyl-L-cysteine + a uridine in tRNA + 2 reduced [2Fe-2S]-[ferredoxin] + ATP + H(+) = [ThiI sulfur-carrier protein]-L-cysteine + a 4-thiouridine in tRNA + 2 oxidized [2Fe-2S]-[ferredoxin] + AMP + diphosphate</text>
        <dbReference type="Rhea" id="RHEA:24176"/>
        <dbReference type="Rhea" id="RHEA-COMP:10000"/>
        <dbReference type="Rhea" id="RHEA-COMP:10001"/>
        <dbReference type="Rhea" id="RHEA-COMP:13337"/>
        <dbReference type="Rhea" id="RHEA-COMP:13338"/>
        <dbReference type="Rhea" id="RHEA-COMP:13339"/>
        <dbReference type="Rhea" id="RHEA-COMP:13340"/>
        <dbReference type="ChEBI" id="CHEBI:15378"/>
        <dbReference type="ChEBI" id="CHEBI:29950"/>
        <dbReference type="ChEBI" id="CHEBI:30616"/>
        <dbReference type="ChEBI" id="CHEBI:33019"/>
        <dbReference type="ChEBI" id="CHEBI:33737"/>
        <dbReference type="ChEBI" id="CHEBI:33738"/>
        <dbReference type="ChEBI" id="CHEBI:61963"/>
        <dbReference type="ChEBI" id="CHEBI:65315"/>
        <dbReference type="ChEBI" id="CHEBI:136798"/>
        <dbReference type="ChEBI" id="CHEBI:456215"/>
        <dbReference type="EC" id="2.8.1.4"/>
    </reaction>
</comment>
<keyword evidence="22" id="KW-1185">Reference proteome</keyword>
<feature type="binding site" evidence="19">
    <location>
        <begin position="180"/>
        <end position="181"/>
    </location>
    <ligand>
        <name>ATP</name>
        <dbReference type="ChEBI" id="CHEBI:30616"/>
    </ligand>
</feature>
<evidence type="ECO:0000256" key="3">
    <source>
        <dbReference type="ARBA" id="ARBA00022490"/>
    </source>
</evidence>
<evidence type="ECO:0000256" key="15">
    <source>
        <dbReference type="ARBA" id="ARBA00071867"/>
    </source>
</evidence>
<keyword evidence="7 19" id="KW-0067">ATP-binding</keyword>
<keyword evidence="4 19" id="KW-0820">tRNA-binding</keyword>
<dbReference type="InterPro" id="IPR020536">
    <property type="entry name" value="ThiI_AANH"/>
</dbReference>
<keyword evidence="8 19" id="KW-0694">RNA-binding</keyword>
<evidence type="ECO:0000256" key="18">
    <source>
        <dbReference type="ARBA" id="ARBA00080570"/>
    </source>
</evidence>
<comment type="catalytic activity">
    <reaction evidence="11 19">
        <text>[ThiS sulfur-carrier protein]-C-terminal Gly-Gly-AMP + S-sulfanyl-L-cysteinyl-[cysteine desulfurase] + AH2 = [ThiS sulfur-carrier protein]-C-terminal-Gly-aminoethanethioate + L-cysteinyl-[cysteine desulfurase] + A + AMP + 2 H(+)</text>
        <dbReference type="Rhea" id="RHEA:43340"/>
        <dbReference type="Rhea" id="RHEA-COMP:12157"/>
        <dbReference type="Rhea" id="RHEA-COMP:12158"/>
        <dbReference type="Rhea" id="RHEA-COMP:12910"/>
        <dbReference type="Rhea" id="RHEA-COMP:19908"/>
        <dbReference type="ChEBI" id="CHEBI:13193"/>
        <dbReference type="ChEBI" id="CHEBI:15378"/>
        <dbReference type="ChEBI" id="CHEBI:17499"/>
        <dbReference type="ChEBI" id="CHEBI:29950"/>
        <dbReference type="ChEBI" id="CHEBI:61963"/>
        <dbReference type="ChEBI" id="CHEBI:90618"/>
        <dbReference type="ChEBI" id="CHEBI:232372"/>
        <dbReference type="ChEBI" id="CHEBI:456215"/>
    </reaction>
</comment>
<dbReference type="Gene3D" id="3.40.50.620">
    <property type="entry name" value="HUPs"/>
    <property type="match status" value="1"/>
</dbReference>
<dbReference type="SUPFAM" id="SSF143437">
    <property type="entry name" value="THUMP domain-like"/>
    <property type="match status" value="1"/>
</dbReference>
<evidence type="ECO:0000256" key="9">
    <source>
        <dbReference type="ARBA" id="ARBA00022977"/>
    </source>
</evidence>
<dbReference type="Pfam" id="PF02926">
    <property type="entry name" value="THUMP"/>
    <property type="match status" value="1"/>
</dbReference>
<keyword evidence="6 19" id="KW-0547">Nucleotide-binding</keyword>
<dbReference type="OrthoDB" id="9773948at2"/>
<feature type="domain" description="THUMP" evidence="20">
    <location>
        <begin position="58"/>
        <end position="163"/>
    </location>
</feature>
<dbReference type="FunFam" id="3.40.50.620:FF:000053">
    <property type="entry name" value="Probable tRNA sulfurtransferase"/>
    <property type="match status" value="1"/>
</dbReference>
<gene>
    <name evidence="19 21" type="primary">thiI</name>
    <name evidence="21" type="ORF">ATZ99_00550</name>
</gene>
<dbReference type="STRING" id="520767.ATZ99_00550"/>
<organism evidence="21 22">
    <name type="scientific">Thermovenabulum gondwanense</name>
    <dbReference type="NCBI Taxonomy" id="520767"/>
    <lineage>
        <taxon>Bacteria</taxon>
        <taxon>Bacillati</taxon>
        <taxon>Bacillota</taxon>
        <taxon>Clostridia</taxon>
        <taxon>Thermosediminibacterales</taxon>
        <taxon>Thermosediminibacteraceae</taxon>
        <taxon>Thermovenabulum</taxon>
    </lineage>
</organism>
<dbReference type="UniPathway" id="UPA00060"/>
<evidence type="ECO:0000256" key="17">
    <source>
        <dbReference type="ARBA" id="ARBA00077849"/>
    </source>
</evidence>
<dbReference type="InterPro" id="IPR004114">
    <property type="entry name" value="THUMP_dom"/>
</dbReference>
<dbReference type="Gene3D" id="3.30.2130.30">
    <property type="match status" value="1"/>
</dbReference>
<dbReference type="InterPro" id="IPR054173">
    <property type="entry name" value="ThiI_fer"/>
</dbReference>
<feature type="binding site" evidence="19">
    <location>
        <position position="262"/>
    </location>
    <ligand>
        <name>ATP</name>
        <dbReference type="ChEBI" id="CHEBI:30616"/>
    </ligand>
</feature>
<dbReference type="GO" id="GO:0004810">
    <property type="term" value="F:CCA tRNA nucleotidyltransferase activity"/>
    <property type="evidence" value="ECO:0007669"/>
    <property type="project" value="InterPro"/>
</dbReference>
<evidence type="ECO:0000256" key="16">
    <source>
        <dbReference type="ARBA" id="ARBA00075337"/>
    </source>
</evidence>
<comment type="pathway">
    <text evidence="2 19">Cofactor biosynthesis; thiamine diphosphate biosynthesis.</text>
</comment>
<dbReference type="Pfam" id="PF22025">
    <property type="entry name" value="ThiI_fer"/>
    <property type="match status" value="1"/>
</dbReference>
<dbReference type="EC" id="2.8.1.4" evidence="14 19"/>
<evidence type="ECO:0000256" key="13">
    <source>
        <dbReference type="ARBA" id="ARBA00061472"/>
    </source>
</evidence>
<comment type="caution">
    <text evidence="21">The sequence shown here is derived from an EMBL/GenBank/DDBJ whole genome shotgun (WGS) entry which is preliminary data.</text>
</comment>
<dbReference type="GO" id="GO:0005829">
    <property type="term" value="C:cytosol"/>
    <property type="evidence" value="ECO:0007669"/>
    <property type="project" value="TreeGrafter"/>
</dbReference>
<name>A0A162N437_9FIRM</name>
<keyword evidence="9 19" id="KW-0784">Thiamine biosynthesis</keyword>
<dbReference type="GO" id="GO:0140741">
    <property type="term" value="F:tRNA-uracil-4 sulfurtransferase activity"/>
    <property type="evidence" value="ECO:0007669"/>
    <property type="project" value="UniProtKB-EC"/>
</dbReference>
<dbReference type="GO" id="GO:0000049">
    <property type="term" value="F:tRNA binding"/>
    <property type="evidence" value="ECO:0007669"/>
    <property type="project" value="UniProtKB-UniRule"/>
</dbReference>
<evidence type="ECO:0000256" key="1">
    <source>
        <dbReference type="ARBA" id="ARBA00004496"/>
    </source>
</evidence>
<evidence type="ECO:0000256" key="14">
    <source>
        <dbReference type="ARBA" id="ARBA00066827"/>
    </source>
</evidence>
<dbReference type="CDD" id="cd01712">
    <property type="entry name" value="PPase_ThiI"/>
    <property type="match status" value="1"/>
</dbReference>
<dbReference type="HAMAP" id="MF_00021">
    <property type="entry name" value="ThiI"/>
    <property type="match status" value="1"/>
</dbReference>
<dbReference type="NCBIfam" id="TIGR00342">
    <property type="entry name" value="tRNA uracil 4-sulfurtransferase ThiI"/>
    <property type="match status" value="1"/>
</dbReference>